<name>A0A4S8HSI1_9BACT</name>
<dbReference type="Gene3D" id="2.60.120.260">
    <property type="entry name" value="Galactose-binding domain-like"/>
    <property type="match status" value="1"/>
</dbReference>
<keyword evidence="2" id="KW-1185">Reference proteome</keyword>
<dbReference type="Proteomes" id="UP000306918">
    <property type="component" value="Unassembled WGS sequence"/>
</dbReference>
<dbReference type="CDD" id="cd14251">
    <property type="entry name" value="PL-6"/>
    <property type="match status" value="1"/>
</dbReference>
<evidence type="ECO:0000313" key="2">
    <source>
        <dbReference type="Proteomes" id="UP000306918"/>
    </source>
</evidence>
<dbReference type="Gene3D" id="2.160.20.10">
    <property type="entry name" value="Single-stranded right-handed beta-helix, Pectin lyase-like"/>
    <property type="match status" value="1"/>
</dbReference>
<evidence type="ECO:0000313" key="1">
    <source>
        <dbReference type="EMBL" id="THU36934.1"/>
    </source>
</evidence>
<dbReference type="AlphaFoldDB" id="A0A4S8HSI1"/>
<proteinExistence type="predicted"/>
<comment type="caution">
    <text evidence="1">The sequence shown here is derived from an EMBL/GenBank/DDBJ whole genome shotgun (WGS) entry which is preliminary data.</text>
</comment>
<sequence>MRQFSTLSGRSWRKLLAAAFVLLYLYTADGQTVRTAASPTQLNAAIAASNPGDTIIMSNGTWTNVTINFNANATATQPVVLRAQTPGQVILNGSSGLIFSAPYLIVNGLYFRGGVLTTGSIVRFNSTNCRLTNTAIVNYNPPLASTSYYWVYFDGSYNRIDNCYFKGKNHHQPAIGNDASGSRYNKADHCYFRDMGGSGNGSEIFRIWGYGGNEELGTDGAFFTIEYNLFDAADGEGLEMISLKSNRNIVRYNTIKNTKGEITLRSGNFNTIEGNFIFGNNKVGSRGIRLTGQYHSIINNYIENVKEDGIVVYAGEYIDTFLTPNWQPILRAGTPLGRVPAYGQVKHTIIAHNTIVNPGGDGMEIGAAYKASWPTAQRVLLPENNTIANNVIVKNGGTAIKSPVQDVNAPLNIFNFQPNIYEGNVIYGATLSMNPAPASGIITQNPLISLTNGVYRPSNGSPLINAASGAYVAADMDGQIRDGNPDIGADEYSNTTITRKPLTPQDVGPQWIDEVIEGETSLDITDNGGIITAQYANTGNSAENYPAVIDNSTATKYFISGKTALWIQYQSTVAATVIKYTLTSANDVPARDPRNWTLQASNDSVTWVSLDSRTNETFETRFLIKTFTFENTTPYLYYRLNITANNGATGTQLAEWEIYQRKTQPLLVETSLKKPTRMPPKE</sequence>
<dbReference type="SUPFAM" id="SSF49785">
    <property type="entry name" value="Galactose-binding domain-like"/>
    <property type="match status" value="1"/>
</dbReference>
<organism evidence="1 2">
    <name type="scientific">Niastella caeni</name>
    <dbReference type="NCBI Taxonomy" id="2569763"/>
    <lineage>
        <taxon>Bacteria</taxon>
        <taxon>Pseudomonadati</taxon>
        <taxon>Bacteroidota</taxon>
        <taxon>Chitinophagia</taxon>
        <taxon>Chitinophagales</taxon>
        <taxon>Chitinophagaceae</taxon>
        <taxon>Niastella</taxon>
    </lineage>
</organism>
<dbReference type="InterPro" id="IPR006626">
    <property type="entry name" value="PbH1"/>
</dbReference>
<dbReference type="RefSeq" id="WP_136578610.1">
    <property type="nucleotide sequence ID" value="NZ_STFF01000005.1"/>
</dbReference>
<reference evidence="1 2" key="1">
    <citation type="submission" date="2019-04" db="EMBL/GenBank/DDBJ databases">
        <title>Niastella caeni sp. nov., isolated from activated sludge.</title>
        <authorList>
            <person name="Sheng M."/>
        </authorList>
    </citation>
    <scope>NUCLEOTIDE SEQUENCE [LARGE SCALE GENOMIC DNA]</scope>
    <source>
        <strain evidence="1 2">HX-2-15</strain>
    </source>
</reference>
<dbReference type="EMBL" id="STFF01000005">
    <property type="protein sequence ID" value="THU36934.1"/>
    <property type="molecule type" value="Genomic_DNA"/>
</dbReference>
<evidence type="ECO:0008006" key="3">
    <source>
        <dbReference type="Google" id="ProtNLM"/>
    </source>
</evidence>
<dbReference type="InterPro" id="IPR012334">
    <property type="entry name" value="Pectin_lyas_fold"/>
</dbReference>
<dbReference type="Pfam" id="PF14592">
    <property type="entry name" value="Chondroitinas_B"/>
    <property type="match status" value="1"/>
</dbReference>
<protein>
    <recommendedName>
        <fullName evidence="3">F5/8 type C domain-containing protein</fullName>
    </recommendedName>
</protein>
<dbReference type="SMART" id="SM00710">
    <property type="entry name" value="PbH1"/>
    <property type="match status" value="5"/>
</dbReference>
<dbReference type="SUPFAM" id="SSF51126">
    <property type="entry name" value="Pectin lyase-like"/>
    <property type="match status" value="1"/>
</dbReference>
<accession>A0A4S8HSI1</accession>
<dbReference type="InterPro" id="IPR011050">
    <property type="entry name" value="Pectin_lyase_fold/virulence"/>
</dbReference>
<dbReference type="OrthoDB" id="5134860at2"/>
<dbReference type="InterPro" id="IPR008979">
    <property type="entry name" value="Galactose-bd-like_sf"/>
</dbReference>
<gene>
    <name evidence="1" type="ORF">FAM09_18395</name>
</gene>
<dbReference type="InterPro" id="IPR039513">
    <property type="entry name" value="PL-6"/>
</dbReference>